<sequence length="98" mass="10750">MNTAHEGAERALAENTRARQFPNASNAHSQTTRARPFPNASNAHSQTARAKPFPKASNAYVTEPKRDRPSALPPHDVLQARATGQERANERSEFASTK</sequence>
<dbReference type="AlphaFoldDB" id="A0A0K1PYF7"/>
<reference evidence="2 3" key="1">
    <citation type="submission" date="2015-08" db="EMBL/GenBank/DDBJ databases">
        <authorList>
            <person name="Babu N.S."/>
            <person name="Beckwith C.J."/>
            <person name="Beseler K.G."/>
            <person name="Brison A."/>
            <person name="Carone J.V."/>
            <person name="Caskin T.P."/>
            <person name="Diamond M."/>
            <person name="Durham M.E."/>
            <person name="Foxe J.M."/>
            <person name="Go M."/>
            <person name="Henderson B.A."/>
            <person name="Jones I.B."/>
            <person name="McGettigan J.A."/>
            <person name="Micheletti S.J."/>
            <person name="Nasrallah M.E."/>
            <person name="Ortiz D."/>
            <person name="Piller C.R."/>
            <person name="Privatt S.R."/>
            <person name="Schneider S.L."/>
            <person name="Sharp S."/>
            <person name="Smith T.C."/>
            <person name="Stanton J.D."/>
            <person name="Ullery H.E."/>
            <person name="Wilson R.J."/>
            <person name="Serrano M.G."/>
            <person name="Buck G."/>
            <person name="Lee V."/>
            <person name="Wang Y."/>
            <person name="Carvalho R."/>
            <person name="Voegtly L."/>
            <person name="Shi R."/>
            <person name="Duckworth R."/>
            <person name="Johnson A."/>
            <person name="Loviza R."/>
            <person name="Walstead R."/>
            <person name="Shah Z."/>
            <person name="Kiflezghi M."/>
            <person name="Wade K."/>
            <person name="Ball S.L."/>
            <person name="Bradley K.W."/>
            <person name="Asai D.J."/>
            <person name="Bowman C.A."/>
            <person name="Russell D.A."/>
            <person name="Pope W.H."/>
            <person name="Jacobs-Sera D."/>
            <person name="Hendrix R.W."/>
            <person name="Hatfull G.F."/>
        </authorList>
    </citation>
    <scope>NUCLEOTIDE SEQUENCE [LARGE SCALE GENOMIC DNA]</scope>
    <source>
        <strain evidence="2 3">DSM 27648</strain>
    </source>
</reference>
<evidence type="ECO:0000256" key="1">
    <source>
        <dbReference type="SAM" id="MobiDB-lite"/>
    </source>
</evidence>
<dbReference type="KEGG" id="llu:AKJ09_05201"/>
<gene>
    <name evidence="2" type="ORF">AKJ09_05201</name>
</gene>
<dbReference type="Proteomes" id="UP000064967">
    <property type="component" value="Chromosome"/>
</dbReference>
<feature type="region of interest" description="Disordered" evidence="1">
    <location>
        <begin position="1"/>
        <end position="98"/>
    </location>
</feature>
<dbReference type="EMBL" id="CP012333">
    <property type="protein sequence ID" value="AKU98537.1"/>
    <property type="molecule type" value="Genomic_DNA"/>
</dbReference>
<keyword evidence="3" id="KW-1185">Reference proteome</keyword>
<protein>
    <submittedName>
        <fullName evidence="2">Uncharacterized protein</fullName>
    </submittedName>
</protein>
<name>A0A0K1PYF7_9BACT</name>
<feature type="compositionally biased region" description="Polar residues" evidence="1">
    <location>
        <begin position="22"/>
        <end position="48"/>
    </location>
</feature>
<evidence type="ECO:0000313" key="3">
    <source>
        <dbReference type="Proteomes" id="UP000064967"/>
    </source>
</evidence>
<evidence type="ECO:0000313" key="2">
    <source>
        <dbReference type="EMBL" id="AKU98537.1"/>
    </source>
</evidence>
<organism evidence="2 3">
    <name type="scientific">Labilithrix luteola</name>
    <dbReference type="NCBI Taxonomy" id="1391654"/>
    <lineage>
        <taxon>Bacteria</taxon>
        <taxon>Pseudomonadati</taxon>
        <taxon>Myxococcota</taxon>
        <taxon>Polyangia</taxon>
        <taxon>Polyangiales</taxon>
        <taxon>Labilitrichaceae</taxon>
        <taxon>Labilithrix</taxon>
    </lineage>
</organism>
<feature type="compositionally biased region" description="Basic and acidic residues" evidence="1">
    <location>
        <begin position="1"/>
        <end position="12"/>
    </location>
</feature>
<feature type="compositionally biased region" description="Basic and acidic residues" evidence="1">
    <location>
        <begin position="87"/>
        <end position="98"/>
    </location>
</feature>
<proteinExistence type="predicted"/>
<accession>A0A0K1PYF7</accession>